<feature type="compositionally biased region" description="Low complexity" evidence="1">
    <location>
        <begin position="394"/>
        <end position="406"/>
    </location>
</feature>
<dbReference type="Gene3D" id="1.10.287.1060">
    <property type="entry name" value="ESAT-6-like"/>
    <property type="match status" value="1"/>
</dbReference>
<feature type="region of interest" description="Disordered" evidence="1">
    <location>
        <begin position="370"/>
        <end position="406"/>
    </location>
</feature>
<dbReference type="Proteomes" id="UP000590511">
    <property type="component" value="Unassembled WGS sequence"/>
</dbReference>
<protein>
    <submittedName>
        <fullName evidence="3">Uncharacterized protein YukE</fullName>
    </submittedName>
</protein>
<gene>
    <name evidence="2" type="ORF">Alo02nite_64420</name>
    <name evidence="3" type="ORF">BJ964_005132</name>
</gene>
<evidence type="ECO:0000313" key="2">
    <source>
        <dbReference type="EMBL" id="GIE43544.1"/>
    </source>
</evidence>
<reference evidence="2 5" key="2">
    <citation type="submission" date="2021-01" db="EMBL/GenBank/DDBJ databases">
        <title>Whole genome shotgun sequence of Actinoplanes lobatus NBRC 12513.</title>
        <authorList>
            <person name="Komaki H."/>
            <person name="Tamura T."/>
        </authorList>
    </citation>
    <scope>NUCLEOTIDE SEQUENCE [LARGE SCALE GENOMIC DNA]</scope>
    <source>
        <strain evidence="2 5">NBRC 12513</strain>
    </source>
</reference>
<keyword evidence="5" id="KW-1185">Reference proteome</keyword>
<evidence type="ECO:0000313" key="4">
    <source>
        <dbReference type="Proteomes" id="UP000590511"/>
    </source>
</evidence>
<proteinExistence type="predicted"/>
<dbReference type="Proteomes" id="UP000631312">
    <property type="component" value="Unassembled WGS sequence"/>
</dbReference>
<organism evidence="3 4">
    <name type="scientific">Actinoplanes lobatus</name>
    <dbReference type="NCBI Taxonomy" id="113568"/>
    <lineage>
        <taxon>Bacteria</taxon>
        <taxon>Bacillati</taxon>
        <taxon>Actinomycetota</taxon>
        <taxon>Actinomycetes</taxon>
        <taxon>Micromonosporales</taxon>
        <taxon>Micromonosporaceae</taxon>
        <taxon>Actinoplanes</taxon>
    </lineage>
</organism>
<dbReference type="SUPFAM" id="SSF140453">
    <property type="entry name" value="EsxAB dimer-like"/>
    <property type="match status" value="1"/>
</dbReference>
<comment type="caution">
    <text evidence="3">The sequence shown here is derived from an EMBL/GenBank/DDBJ whole genome shotgun (WGS) entry which is preliminary data.</text>
</comment>
<dbReference type="EMBL" id="JACHNC010000001">
    <property type="protein sequence ID" value="MBB4750971.1"/>
    <property type="molecule type" value="Genomic_DNA"/>
</dbReference>
<name>A0A7W7HI53_9ACTN</name>
<sequence>MRFDVDLAAMESLRKLLERGSEDASSMRSYWEGNAGIDFLGEGVINLIQRSDDHVESSIGSYLDTLAGRTMPGLAEAIDMAARHYRATDQAAAASIDSALPGANVTAAADGDVPIAFDYYRPAPSFSDAADPGARLAGLPNFNQRMPYQPSWTDLSSPTSLLRDAIWSVTWLGMKLGVCDRQYDIAEVVLKPVLGDWAGMKATGVTMVNLSNAIVDLHSNLGRAILGIRGSWEGNAADAAVANLHEVRKSLLRTATALLKIGKEYDDAAEGCYDMSGTIGNILSDITDAAVAAAAGAAATGALTASGAGVPIALLLGAFTVTKVYRVCKEVYTMIKIIADMVSRVNAAVSAVDASAGDFGILDVSDFGSAPLPPGPHTAPLTPPPPTPPPLTPPLLTSAPADLGPR</sequence>
<evidence type="ECO:0000313" key="5">
    <source>
        <dbReference type="Proteomes" id="UP000631312"/>
    </source>
</evidence>
<evidence type="ECO:0000256" key="1">
    <source>
        <dbReference type="SAM" id="MobiDB-lite"/>
    </source>
</evidence>
<accession>A0A7W7HI53</accession>
<dbReference type="InterPro" id="IPR036689">
    <property type="entry name" value="ESAT-6-like_sf"/>
</dbReference>
<dbReference type="RefSeq" id="WP_188123068.1">
    <property type="nucleotide sequence ID" value="NZ_BOMP01000107.1"/>
</dbReference>
<feature type="compositionally biased region" description="Pro residues" evidence="1">
    <location>
        <begin position="371"/>
        <end position="393"/>
    </location>
</feature>
<reference evidence="3 4" key="1">
    <citation type="submission" date="2020-08" db="EMBL/GenBank/DDBJ databases">
        <title>Sequencing the genomes of 1000 actinobacteria strains.</title>
        <authorList>
            <person name="Klenk H.-P."/>
        </authorList>
    </citation>
    <scope>NUCLEOTIDE SEQUENCE [LARGE SCALE GENOMIC DNA]</scope>
    <source>
        <strain evidence="3 4">DSM 43150</strain>
    </source>
</reference>
<evidence type="ECO:0000313" key="3">
    <source>
        <dbReference type="EMBL" id="MBB4750971.1"/>
    </source>
</evidence>
<dbReference type="AlphaFoldDB" id="A0A7W7HI53"/>
<dbReference type="EMBL" id="BOMP01000107">
    <property type="protein sequence ID" value="GIE43544.1"/>
    <property type="molecule type" value="Genomic_DNA"/>
</dbReference>